<evidence type="ECO:0000313" key="3">
    <source>
        <dbReference type="EMBL" id="CAB3723812.1"/>
    </source>
</evidence>
<dbReference type="Pfam" id="PF13009">
    <property type="entry name" value="Integrase_2"/>
    <property type="match status" value="1"/>
</dbReference>
<reference evidence="3 4" key="1">
    <citation type="submission" date="2020-04" db="EMBL/GenBank/DDBJ databases">
        <authorList>
            <person name="De Canck E."/>
        </authorList>
    </citation>
    <scope>NUCLEOTIDE SEQUENCE [LARGE SCALE GENOMIC DNA]</scope>
    <source>
        <strain evidence="3 4">LMG 22037</strain>
    </source>
</reference>
<evidence type="ECO:0000313" key="4">
    <source>
        <dbReference type="Proteomes" id="UP000494249"/>
    </source>
</evidence>
<evidence type="ECO:0008006" key="5">
    <source>
        <dbReference type="Google" id="ProtNLM"/>
    </source>
</evidence>
<dbReference type="Proteomes" id="UP000494249">
    <property type="component" value="Unassembled WGS sequence"/>
</dbReference>
<dbReference type="AlphaFoldDB" id="A0A6J5C550"/>
<dbReference type="GO" id="GO:0003677">
    <property type="term" value="F:DNA binding"/>
    <property type="evidence" value="ECO:0007669"/>
    <property type="project" value="InterPro"/>
</dbReference>
<dbReference type="SUPFAM" id="SSF56349">
    <property type="entry name" value="DNA breaking-rejoining enzymes"/>
    <property type="match status" value="1"/>
</dbReference>
<dbReference type="InterPro" id="IPR011010">
    <property type="entry name" value="DNA_brk_join_enz"/>
</dbReference>
<dbReference type="GO" id="GO:0006310">
    <property type="term" value="P:DNA recombination"/>
    <property type="evidence" value="ECO:0007669"/>
    <property type="project" value="UniProtKB-KW"/>
</dbReference>
<dbReference type="GO" id="GO:0015074">
    <property type="term" value="P:DNA integration"/>
    <property type="evidence" value="ECO:0007669"/>
    <property type="project" value="InterPro"/>
</dbReference>
<accession>A0A6J5C550</accession>
<sequence length="868" mass="98084">MYKTSPTKPKGRRKAARTERSMRRDSDATLAWVVEFYPELAAWRVFALEWLGGETHGLHQRLQALSTFFERYLILQSLPLDPSVFLAQTTQVPEFHRTACTDSPWGISANNLIHAFLQFVLLRHFSQIGKDDNAVLMQGYHNPVRRMSKAGLPKRGESVYSPLPYGYIDQLRQMLAAGPHFRDWQWAQGALGSKIGHMGASAPDWFDVTEDEIDRDDPDCVWRIRKLSRNYRGGQVLQMWSPVRWVALLVKLILPLRTSQVRVLDSGEADTWRYMAGRWELNSNEIAQGSESRPLQQGVFRRDDDRSSSEDALVVLYINTNKTADVSKSGPEKGYLLPWMHGGAVHQNVFYWIEKLRNWQEKYNPISRRTSWAELDRRHIIVKTDFQLARYPDACFLFRLPEYPTAQMRNFPLQDQALNSCWFHLLKAFESRLAVRSETHHNGTPIRLLPPQSKKRTLFPLHSLRVSLVTALALEGQVPFPVLQKLVGHSRLVMTLYYTKPGATHIRDVLLDAKARLDANKNASIQNFLLDTAHEELVQSAICNSASSVADAIAEHPAARNALGWMPMHHGLCLAGGNASDSMENRSIGGCHNGGPMVLPGTAVGNAKHAPVPGGNRNCVRCRWFVTEPHYLPSLAAHFNTIAYHFDEARNACLANEGVLLDLKKQKADAEDAGEVFLHLDTFRQAERVWEGSMKRFNDFAEDLTACWRLIERCKAALDRVVEDSTQLVAVGTASDVHIAFEDTESELLQLAGVCEDVELYPDLDAGKAIFRRSQLLDAVLYRDNLSPVFMMLSEEEQLRVGNAFMRRLARQMNPANPVLGTRQVINLMDAGQSLSERFGVDFATLMPDCNATDMLTRKPQSIDESQG</sequence>
<dbReference type="InterPro" id="IPR013762">
    <property type="entry name" value="Integrase-like_cat_sf"/>
</dbReference>
<name>A0A6J5C550_9BURK</name>
<proteinExistence type="predicted"/>
<feature type="region of interest" description="Disordered" evidence="2">
    <location>
        <begin position="1"/>
        <end position="22"/>
    </location>
</feature>
<evidence type="ECO:0000256" key="2">
    <source>
        <dbReference type="SAM" id="MobiDB-lite"/>
    </source>
</evidence>
<dbReference type="Gene3D" id="1.10.443.10">
    <property type="entry name" value="Intergrase catalytic core"/>
    <property type="match status" value="1"/>
</dbReference>
<keyword evidence="1" id="KW-0233">DNA recombination</keyword>
<dbReference type="EMBL" id="CADIKB010000032">
    <property type="protein sequence ID" value="CAB3723812.1"/>
    <property type="molecule type" value="Genomic_DNA"/>
</dbReference>
<organism evidence="3 4">
    <name type="scientific">Paraburkholderia phenoliruptrix</name>
    <dbReference type="NCBI Taxonomy" id="252970"/>
    <lineage>
        <taxon>Bacteria</taxon>
        <taxon>Pseudomonadati</taxon>
        <taxon>Pseudomonadota</taxon>
        <taxon>Betaproteobacteria</taxon>
        <taxon>Burkholderiales</taxon>
        <taxon>Burkholderiaceae</taxon>
        <taxon>Paraburkholderia</taxon>
    </lineage>
</organism>
<gene>
    <name evidence="3" type="ORF">LMG22037_04997</name>
</gene>
<protein>
    <recommendedName>
        <fullName evidence="5">Integrase</fullName>
    </recommendedName>
</protein>
<evidence type="ECO:0000256" key="1">
    <source>
        <dbReference type="ARBA" id="ARBA00023172"/>
    </source>
</evidence>
<dbReference type="RefSeq" id="WP_007182814.1">
    <property type="nucleotide sequence ID" value="NZ_CADFGL010000029.1"/>
</dbReference>
<dbReference type="InterPro" id="IPR024965">
    <property type="entry name" value="Putative_integrase"/>
</dbReference>